<keyword evidence="2" id="KW-0732">Signal</keyword>
<sequence>MKFLRRLLCFFILFITCINTAFASSLSGKWIVIDPGHGGSDPGAVSGDVKEKDINNSVARKLGDLLKSLGAEVVFTRLPEEDIYITLQDRVNISNSVNPSLFISLHCNAASSDASGVETYYSKTRPNIYSDRYVEYEGNKYEYLWEEKENGIDYVYILVDNKEAKVEKSKVKIVYSQVSWQAIESQKIAKLIVDNLASLGFKNRGAKDSNLYVTKYTTSPSVLVELGFITNEEERKKLLDPNMQDNIARKITDALLSYFEVYENNKLKAFGQNEGVELLLSKENLLLGQALDISVKKSQIFSYNYKLEIKYLGKVDVALEDINKSFTYLPQKEGDYEVVLYVKGENESDYKSVISKKFYVFKSPNIKSITLDQKNPVVNKSLKITVEKNYGSAKGCDYIFEIYKDNKLLEVKKLDGNLLEFIPRQAGEYNISVKIKDKLSTKQVDDEGKINFIVRDDSATSRSNTLPNVLKITRILKRGMIGEDVRNLQSALIKLGYLNIKSPTTSFGALTESAVKAFQRANNLKADGIVKKDTVDRINLLLSRSAVTNTNIANRGIFKLTITRTLKRGMIGEDVRNLQSALIKLGYLNIKSPTTSFGALTESAVKAFQRANNLKADGIVKKDTVDRINLLLIR</sequence>
<evidence type="ECO:0000313" key="5">
    <source>
        <dbReference type="Proteomes" id="UP000242850"/>
    </source>
</evidence>
<dbReference type="EMBL" id="FNUK01000008">
    <property type="protein sequence ID" value="SEF70324.1"/>
    <property type="molecule type" value="Genomic_DNA"/>
</dbReference>
<feature type="chain" id="PRO_5009285816" evidence="2">
    <location>
        <begin position="24"/>
        <end position="634"/>
    </location>
</feature>
<organism evidence="4 5">
    <name type="scientific">Caloramator fervidus</name>
    <dbReference type="NCBI Taxonomy" id="29344"/>
    <lineage>
        <taxon>Bacteria</taxon>
        <taxon>Bacillati</taxon>
        <taxon>Bacillota</taxon>
        <taxon>Clostridia</taxon>
        <taxon>Eubacteriales</taxon>
        <taxon>Clostridiaceae</taxon>
        <taxon>Caloramator</taxon>
    </lineage>
</organism>
<dbReference type="InterPro" id="IPR036366">
    <property type="entry name" value="PGBDSf"/>
</dbReference>
<evidence type="ECO:0000256" key="1">
    <source>
        <dbReference type="ARBA" id="ARBA00022801"/>
    </source>
</evidence>
<dbReference type="CDD" id="cd02696">
    <property type="entry name" value="MurNAc-LAA"/>
    <property type="match status" value="1"/>
</dbReference>
<dbReference type="Pfam" id="PF01471">
    <property type="entry name" value="PG_binding_1"/>
    <property type="match status" value="2"/>
</dbReference>
<dbReference type="OrthoDB" id="9763643at2"/>
<dbReference type="SMART" id="SM00646">
    <property type="entry name" value="Ami_3"/>
    <property type="match status" value="1"/>
</dbReference>
<dbReference type="GO" id="GO:0030288">
    <property type="term" value="C:outer membrane-bounded periplasmic space"/>
    <property type="evidence" value="ECO:0007669"/>
    <property type="project" value="TreeGrafter"/>
</dbReference>
<evidence type="ECO:0000313" key="4">
    <source>
        <dbReference type="EMBL" id="SEF70324.1"/>
    </source>
</evidence>
<dbReference type="PANTHER" id="PTHR30404:SF0">
    <property type="entry name" value="N-ACETYLMURAMOYL-L-ALANINE AMIDASE AMIC"/>
    <property type="match status" value="1"/>
</dbReference>
<dbReference type="Gene3D" id="1.10.101.10">
    <property type="entry name" value="PGBD-like superfamily/PGBD"/>
    <property type="match status" value="2"/>
</dbReference>
<accession>A0A1H5U5K1</accession>
<dbReference type="GO" id="GO:0008745">
    <property type="term" value="F:N-acetylmuramoyl-L-alanine amidase activity"/>
    <property type="evidence" value="ECO:0007669"/>
    <property type="project" value="InterPro"/>
</dbReference>
<dbReference type="GO" id="GO:0009253">
    <property type="term" value="P:peptidoglycan catabolic process"/>
    <property type="evidence" value="ECO:0007669"/>
    <property type="project" value="InterPro"/>
</dbReference>
<dbReference type="Proteomes" id="UP000242850">
    <property type="component" value="Unassembled WGS sequence"/>
</dbReference>
<evidence type="ECO:0000259" key="3">
    <source>
        <dbReference type="SMART" id="SM00646"/>
    </source>
</evidence>
<reference evidence="5" key="1">
    <citation type="submission" date="2016-10" db="EMBL/GenBank/DDBJ databases">
        <authorList>
            <person name="Varghese N."/>
            <person name="Submissions S."/>
        </authorList>
    </citation>
    <scope>NUCLEOTIDE SEQUENCE [LARGE SCALE GENOMIC DNA]</scope>
    <source>
        <strain evidence="5">DSM 5463</strain>
    </source>
</reference>
<protein>
    <submittedName>
        <fullName evidence="4">N-acetylmuramoyl-L-alanine amidase</fullName>
    </submittedName>
</protein>
<gene>
    <name evidence="4" type="ORF">SAMN05660865_00787</name>
</gene>
<keyword evidence="1" id="KW-0378">Hydrolase</keyword>
<dbReference type="InterPro" id="IPR002508">
    <property type="entry name" value="MurNAc-LAA_cat"/>
</dbReference>
<dbReference type="InterPro" id="IPR002477">
    <property type="entry name" value="Peptidoglycan-bd-like"/>
</dbReference>
<dbReference type="Pfam" id="PF01520">
    <property type="entry name" value="Amidase_3"/>
    <property type="match status" value="1"/>
</dbReference>
<dbReference type="RefSeq" id="WP_146057662.1">
    <property type="nucleotide sequence ID" value="NZ_FNUK01000008.1"/>
</dbReference>
<dbReference type="SUPFAM" id="SSF47090">
    <property type="entry name" value="PGBD-like"/>
    <property type="match status" value="2"/>
</dbReference>
<name>A0A1H5U5K1_9CLOT</name>
<dbReference type="InterPro" id="IPR050695">
    <property type="entry name" value="N-acetylmuramoyl_amidase_3"/>
</dbReference>
<dbReference type="SUPFAM" id="SSF53187">
    <property type="entry name" value="Zn-dependent exopeptidases"/>
    <property type="match status" value="1"/>
</dbReference>
<feature type="domain" description="MurNAc-LAA" evidence="3">
    <location>
        <begin position="91"/>
        <end position="256"/>
    </location>
</feature>
<dbReference type="InterPro" id="IPR036365">
    <property type="entry name" value="PGBD-like_sf"/>
</dbReference>
<proteinExistence type="predicted"/>
<evidence type="ECO:0000256" key="2">
    <source>
        <dbReference type="SAM" id="SignalP"/>
    </source>
</evidence>
<keyword evidence="5" id="KW-1185">Reference proteome</keyword>
<dbReference type="PANTHER" id="PTHR30404">
    <property type="entry name" value="N-ACETYLMURAMOYL-L-ALANINE AMIDASE"/>
    <property type="match status" value="1"/>
</dbReference>
<feature type="signal peptide" evidence="2">
    <location>
        <begin position="1"/>
        <end position="23"/>
    </location>
</feature>
<dbReference type="Gene3D" id="3.40.630.40">
    <property type="entry name" value="Zn-dependent exopeptidases"/>
    <property type="match status" value="1"/>
</dbReference>
<dbReference type="AlphaFoldDB" id="A0A1H5U5K1"/>